<dbReference type="Proteomes" id="UP000291130">
    <property type="component" value="Chromosome"/>
</dbReference>
<name>A0A411MJ10_9PSED</name>
<dbReference type="KEGG" id="ptk:EXN22_14170"/>
<organism evidence="1 2">
    <name type="scientific">Pseudomonas tructae</name>
    <dbReference type="NCBI Taxonomy" id="2518644"/>
    <lineage>
        <taxon>Bacteria</taxon>
        <taxon>Pseudomonadati</taxon>
        <taxon>Pseudomonadota</taxon>
        <taxon>Gammaproteobacteria</taxon>
        <taxon>Pseudomonadales</taxon>
        <taxon>Pseudomonadaceae</taxon>
        <taxon>Pseudomonas</taxon>
    </lineage>
</organism>
<gene>
    <name evidence="1" type="ORF">EXN22_14170</name>
</gene>
<evidence type="ECO:0000313" key="1">
    <source>
        <dbReference type="EMBL" id="QBF26781.1"/>
    </source>
</evidence>
<reference evidence="1 2" key="1">
    <citation type="submission" date="2019-02" db="EMBL/GenBank/DDBJ databases">
        <title>Complete genome sequence of Pseudomonas sp. SNU WT1 isolated from rainbow trout.</title>
        <authorList>
            <person name="Oh W.T."/>
            <person name="Park S.C."/>
        </authorList>
    </citation>
    <scope>NUCLEOTIDE SEQUENCE [LARGE SCALE GENOMIC DNA]</scope>
    <source>
        <strain evidence="1 2">SNU WT1</strain>
    </source>
</reference>
<keyword evidence="2" id="KW-1185">Reference proteome</keyword>
<sequence>MKNPVAARKQLEVTVSNPFIPPAAYRRELALVLECIGEHLTQREFEALVYKKLRLEDSAPAEPQYLQAAVELTVCTHYALNFPSDFVYEDKVVPPRDVDCSFRSEGYKFNVEVKCADYTTKQEIDSGSQFIIRAIGRMPDYNDTVAQLQETFASGGNSLTKGLHMDNKLKDYLCDAHEKFPDETDLSQYNVLVVGCDDAWDMQQWEGYLTGQQGMFTEDSFVDPARYGNVDLVVLTNLYHRHKSVTDKDKLEGHWTFANAFSLLYENPKSNKPRSMLYAFSRTLRFYNNEVIGHKLQGDAPDFMKERLAISHYVAEVLWPQGHYAFQPKSRKPPQEANGPS</sequence>
<dbReference type="EMBL" id="CP035952">
    <property type="protein sequence ID" value="QBF26781.1"/>
    <property type="molecule type" value="Genomic_DNA"/>
</dbReference>
<proteinExistence type="predicted"/>
<accession>A0A411MJ10</accession>
<dbReference type="OrthoDB" id="1227232at2"/>
<dbReference type="AlphaFoldDB" id="A0A411MJ10"/>
<dbReference type="RefSeq" id="WP_130264648.1">
    <property type="nucleotide sequence ID" value="NZ_CP035952.1"/>
</dbReference>
<evidence type="ECO:0000313" key="2">
    <source>
        <dbReference type="Proteomes" id="UP000291130"/>
    </source>
</evidence>
<protein>
    <submittedName>
        <fullName evidence="1">Uncharacterized protein</fullName>
    </submittedName>
</protein>